<name>A0A0D2I1T1_CLAB1</name>
<sequence>MDRTRQPTVPVTSPSCRTKSKNGCRTCKIRKVKCDELMPECRRCTSTGRKCDGYGIWGGGGAGVGNTNPYQLRHRPQPARNALAEHRARSPLTCLSTFCVYPASALDAREKYHFEWFWCRTARKIQGAFFSDVGNTVLFQASATELAVTHAVLALCSIHKGADMSILLQHEESFALVQYNKAIRYLQPRLMANDPMSLRLSLLSCIAFVFLEFFRSHYQTARSHLEHGLRMLDYLQALSSTTRSEGIGGKQSSSFVDDWIVRNFRGLYLQSTLFGQQPRRPWVIVDGLKHISEIATFSSAHQAREYLENLLLRTCQLAETCSKQSSDLSDEARPTQQPSKEIERDLQSWKLIHDKTLAIFRSTMNGLEVFAYRLLCVYYTMAEIMVDTVCQTKESRFDRHTPRFVSIIEQTVQLRHMALASKVRQRYFGSEQGLSHSIADMGLIAPLFYLAIKCRVHYLRLQAIRLIDETPHKEGIWDATLVAQIARKVMAIEETSICTSDVFVDDFLFSDVPREQLQSSPLPAALGLVEAVEVLLPDSPWDPVTLKCSYQDNTKWDTYLIERA</sequence>
<evidence type="ECO:0000256" key="6">
    <source>
        <dbReference type="ARBA" id="ARBA00023242"/>
    </source>
</evidence>
<dbReference type="GO" id="GO:0008270">
    <property type="term" value="F:zinc ion binding"/>
    <property type="evidence" value="ECO:0007669"/>
    <property type="project" value="InterPro"/>
</dbReference>
<evidence type="ECO:0000259" key="7">
    <source>
        <dbReference type="PROSITE" id="PS50048"/>
    </source>
</evidence>
<gene>
    <name evidence="8" type="ORF">Z519_02517</name>
</gene>
<dbReference type="InterPro" id="IPR052360">
    <property type="entry name" value="Transcr_Regulatory_Proteins"/>
</dbReference>
<dbReference type="HOGENOM" id="CLU_011409_3_0_1"/>
<dbReference type="PROSITE" id="PS50048">
    <property type="entry name" value="ZN2_CY6_FUNGAL_2"/>
    <property type="match status" value="1"/>
</dbReference>
<dbReference type="SUPFAM" id="SSF57701">
    <property type="entry name" value="Zn2/Cys6 DNA-binding domain"/>
    <property type="match status" value="1"/>
</dbReference>
<evidence type="ECO:0000313" key="9">
    <source>
        <dbReference type="Proteomes" id="UP000053789"/>
    </source>
</evidence>
<keyword evidence="5" id="KW-0804">Transcription</keyword>
<evidence type="ECO:0000256" key="5">
    <source>
        <dbReference type="ARBA" id="ARBA00023163"/>
    </source>
</evidence>
<dbReference type="GO" id="GO:0003677">
    <property type="term" value="F:DNA binding"/>
    <property type="evidence" value="ECO:0007669"/>
    <property type="project" value="UniProtKB-KW"/>
</dbReference>
<accession>A0A0D2I1T1</accession>
<dbReference type="VEuPathDB" id="FungiDB:Z519_02517"/>
<evidence type="ECO:0000313" key="8">
    <source>
        <dbReference type="EMBL" id="KIW97125.1"/>
    </source>
</evidence>
<dbReference type="InterPro" id="IPR036864">
    <property type="entry name" value="Zn2-C6_fun-type_DNA-bd_sf"/>
</dbReference>
<keyword evidence="6" id="KW-0539">Nucleus</keyword>
<evidence type="ECO:0000256" key="2">
    <source>
        <dbReference type="ARBA" id="ARBA00022833"/>
    </source>
</evidence>
<keyword evidence="4" id="KW-0238">DNA-binding</keyword>
<dbReference type="CDD" id="cd00067">
    <property type="entry name" value="GAL4"/>
    <property type="match status" value="1"/>
</dbReference>
<dbReference type="SMART" id="SM00066">
    <property type="entry name" value="GAL4"/>
    <property type="match status" value="1"/>
</dbReference>
<reference evidence="8" key="1">
    <citation type="submission" date="2015-01" db="EMBL/GenBank/DDBJ databases">
        <title>The Genome Sequence of Cladophialophora bantiana CBS 173.52.</title>
        <authorList>
            <consortium name="The Broad Institute Genomics Platform"/>
            <person name="Cuomo C."/>
            <person name="de Hoog S."/>
            <person name="Gorbushina A."/>
            <person name="Stielow B."/>
            <person name="Teixiera M."/>
            <person name="Abouelleil A."/>
            <person name="Chapman S.B."/>
            <person name="Priest M."/>
            <person name="Young S.K."/>
            <person name="Wortman J."/>
            <person name="Nusbaum C."/>
            <person name="Birren B."/>
        </authorList>
    </citation>
    <scope>NUCLEOTIDE SEQUENCE [LARGE SCALE GENOMIC DNA]</scope>
    <source>
        <strain evidence="8">CBS 173.52</strain>
    </source>
</reference>
<dbReference type="GO" id="GO:0000981">
    <property type="term" value="F:DNA-binding transcription factor activity, RNA polymerase II-specific"/>
    <property type="evidence" value="ECO:0007669"/>
    <property type="project" value="InterPro"/>
</dbReference>
<proteinExistence type="predicted"/>
<dbReference type="AlphaFoldDB" id="A0A0D2I1T1"/>
<dbReference type="GeneID" id="27695445"/>
<feature type="domain" description="Zn(2)-C6 fungal-type" evidence="7">
    <location>
        <begin position="23"/>
        <end position="51"/>
    </location>
</feature>
<dbReference type="OrthoDB" id="2593732at2759"/>
<dbReference type="PANTHER" id="PTHR36206:SF16">
    <property type="entry name" value="TRANSCRIPTION FACTOR DOMAIN-CONTAINING PROTEIN-RELATED"/>
    <property type="match status" value="1"/>
</dbReference>
<dbReference type="InterPro" id="IPR001138">
    <property type="entry name" value="Zn2Cys6_DnaBD"/>
</dbReference>
<keyword evidence="2" id="KW-0862">Zinc</keyword>
<dbReference type="Gene3D" id="4.10.240.10">
    <property type="entry name" value="Zn(2)-C6 fungal-type DNA-binding domain"/>
    <property type="match status" value="1"/>
</dbReference>
<organism evidence="8 9">
    <name type="scientific">Cladophialophora bantiana (strain ATCC 10958 / CBS 173.52 / CDC B-1940 / NIH 8579)</name>
    <name type="common">Xylohypha bantiana</name>
    <dbReference type="NCBI Taxonomy" id="1442370"/>
    <lineage>
        <taxon>Eukaryota</taxon>
        <taxon>Fungi</taxon>
        <taxon>Dikarya</taxon>
        <taxon>Ascomycota</taxon>
        <taxon>Pezizomycotina</taxon>
        <taxon>Eurotiomycetes</taxon>
        <taxon>Chaetothyriomycetidae</taxon>
        <taxon>Chaetothyriales</taxon>
        <taxon>Herpotrichiellaceae</taxon>
        <taxon>Cladophialophora</taxon>
    </lineage>
</organism>
<dbReference type="PANTHER" id="PTHR36206">
    <property type="entry name" value="ASPERCRYPTIN BIOSYNTHESIS CLUSTER-SPECIFIC TRANSCRIPTION REGULATOR ATNN-RELATED"/>
    <property type="match status" value="1"/>
</dbReference>
<evidence type="ECO:0000256" key="3">
    <source>
        <dbReference type="ARBA" id="ARBA00023015"/>
    </source>
</evidence>
<dbReference type="EMBL" id="KN846982">
    <property type="protein sequence ID" value="KIW97125.1"/>
    <property type="molecule type" value="Genomic_DNA"/>
</dbReference>
<protein>
    <recommendedName>
        <fullName evidence="7">Zn(2)-C6 fungal-type domain-containing protein</fullName>
    </recommendedName>
</protein>
<evidence type="ECO:0000256" key="4">
    <source>
        <dbReference type="ARBA" id="ARBA00023125"/>
    </source>
</evidence>
<keyword evidence="3" id="KW-0805">Transcription regulation</keyword>
<keyword evidence="9" id="KW-1185">Reference proteome</keyword>
<evidence type="ECO:0000256" key="1">
    <source>
        <dbReference type="ARBA" id="ARBA00022723"/>
    </source>
</evidence>
<dbReference type="PROSITE" id="PS00463">
    <property type="entry name" value="ZN2_CY6_FUNGAL_1"/>
    <property type="match status" value="1"/>
</dbReference>
<dbReference type="RefSeq" id="XP_016623794.1">
    <property type="nucleotide sequence ID" value="XM_016760273.1"/>
</dbReference>
<dbReference type="Pfam" id="PF00172">
    <property type="entry name" value="Zn_clus"/>
    <property type="match status" value="1"/>
</dbReference>
<keyword evidence="1" id="KW-0479">Metal-binding</keyword>
<dbReference type="Proteomes" id="UP000053789">
    <property type="component" value="Unassembled WGS sequence"/>
</dbReference>